<dbReference type="Gene3D" id="3.40.50.850">
    <property type="entry name" value="Isochorismatase-like"/>
    <property type="match status" value="1"/>
</dbReference>
<dbReference type="RefSeq" id="WP_163691207.1">
    <property type="nucleotide sequence ID" value="NZ_FXTW01000001.1"/>
</dbReference>
<dbReference type="InterPro" id="IPR050272">
    <property type="entry name" value="Isochorismatase-like_hydrls"/>
</dbReference>
<dbReference type="GO" id="GO:0016787">
    <property type="term" value="F:hydrolase activity"/>
    <property type="evidence" value="ECO:0007669"/>
    <property type="project" value="UniProtKB-KW"/>
</dbReference>
<comment type="caution">
    <text evidence="3">The sequence shown here is derived from an EMBL/GenBank/DDBJ whole genome shotgun (WGS) entry which is preliminary data.</text>
</comment>
<dbReference type="PANTHER" id="PTHR43540:SF1">
    <property type="entry name" value="ISOCHORISMATASE HYDROLASE"/>
    <property type="match status" value="1"/>
</dbReference>
<dbReference type="EMBL" id="JAABOP010000001">
    <property type="protein sequence ID" value="NER09133.1"/>
    <property type="molecule type" value="Genomic_DNA"/>
</dbReference>
<dbReference type="InterPro" id="IPR000868">
    <property type="entry name" value="Isochorismatase-like_dom"/>
</dbReference>
<dbReference type="Proteomes" id="UP000468443">
    <property type="component" value="Unassembled WGS sequence"/>
</dbReference>
<dbReference type="PANTHER" id="PTHR43540">
    <property type="entry name" value="PEROXYUREIDOACRYLATE/UREIDOACRYLATE AMIDOHYDROLASE-RELATED"/>
    <property type="match status" value="1"/>
</dbReference>
<reference evidence="3 4" key="1">
    <citation type="submission" date="2020-01" db="EMBL/GenBank/DDBJ databases">
        <title>Muriicola jejuensis KCTC 22299.</title>
        <authorList>
            <person name="Wang G."/>
        </authorList>
    </citation>
    <scope>NUCLEOTIDE SEQUENCE [LARGE SCALE GENOMIC DNA]</scope>
    <source>
        <strain evidence="3 4">KCTC 22299</strain>
    </source>
</reference>
<gene>
    <name evidence="3" type="ORF">GWK09_01265</name>
</gene>
<keyword evidence="1" id="KW-0378">Hydrolase</keyword>
<dbReference type="SUPFAM" id="SSF52499">
    <property type="entry name" value="Isochorismatase-like hydrolases"/>
    <property type="match status" value="1"/>
</dbReference>
<dbReference type="InterPro" id="IPR036380">
    <property type="entry name" value="Isochorismatase-like_sf"/>
</dbReference>
<sequence length="186" mass="20242">MRFKQPPALLLIDIQKGLDELDYYGGGRNNPHAETQAAELLRIWREKKYPLFHIKHRGSPPSPLSPGGIGNDIKDIVAPETGETILEKDTNSAFLGTHLHQLLQDQGIVDLVLVGLTTAHCVSSTARMAGNLGYNTYVISDATATFNTLGPDGEAFEADLVHRICLASLHKEFATVIDSASLIPML</sequence>
<dbReference type="CDD" id="cd01014">
    <property type="entry name" value="nicotinamidase_related"/>
    <property type="match status" value="1"/>
</dbReference>
<protein>
    <submittedName>
        <fullName evidence="3">Isochorismatase family protein</fullName>
    </submittedName>
</protein>
<evidence type="ECO:0000259" key="2">
    <source>
        <dbReference type="Pfam" id="PF00857"/>
    </source>
</evidence>
<accession>A0A6P0UCW2</accession>
<organism evidence="3 4">
    <name type="scientific">Muriicola jejuensis</name>
    <dbReference type="NCBI Taxonomy" id="504488"/>
    <lineage>
        <taxon>Bacteria</taxon>
        <taxon>Pseudomonadati</taxon>
        <taxon>Bacteroidota</taxon>
        <taxon>Flavobacteriia</taxon>
        <taxon>Flavobacteriales</taxon>
        <taxon>Flavobacteriaceae</taxon>
        <taxon>Muriicola</taxon>
    </lineage>
</organism>
<dbReference type="Pfam" id="PF00857">
    <property type="entry name" value="Isochorismatase"/>
    <property type="match status" value="1"/>
</dbReference>
<feature type="domain" description="Isochorismatase-like" evidence="2">
    <location>
        <begin position="8"/>
        <end position="180"/>
    </location>
</feature>
<evidence type="ECO:0000256" key="1">
    <source>
        <dbReference type="ARBA" id="ARBA00022801"/>
    </source>
</evidence>
<evidence type="ECO:0000313" key="3">
    <source>
        <dbReference type="EMBL" id="NER09133.1"/>
    </source>
</evidence>
<keyword evidence="4" id="KW-1185">Reference proteome</keyword>
<evidence type="ECO:0000313" key="4">
    <source>
        <dbReference type="Proteomes" id="UP000468443"/>
    </source>
</evidence>
<dbReference type="AlphaFoldDB" id="A0A6P0UCW2"/>
<proteinExistence type="predicted"/>
<name>A0A6P0UCW2_9FLAO</name>